<organism evidence="4 5">
    <name type="scientific">Mycena albidolilacea</name>
    <dbReference type="NCBI Taxonomy" id="1033008"/>
    <lineage>
        <taxon>Eukaryota</taxon>
        <taxon>Fungi</taxon>
        <taxon>Dikarya</taxon>
        <taxon>Basidiomycota</taxon>
        <taxon>Agaricomycotina</taxon>
        <taxon>Agaricomycetes</taxon>
        <taxon>Agaricomycetidae</taxon>
        <taxon>Agaricales</taxon>
        <taxon>Marasmiineae</taxon>
        <taxon>Mycenaceae</taxon>
        <taxon>Mycena</taxon>
    </lineage>
</organism>
<keyword evidence="2" id="KW-0446">Lipid-binding</keyword>
<evidence type="ECO:0000313" key="5">
    <source>
        <dbReference type="Proteomes" id="UP001218218"/>
    </source>
</evidence>
<sequence>MSEFDEFLDVPKTEAHFKKAAEIISTLPKDGPEQSTDVKLYFYARFKQATIGDISTSRPGMFDFEGKAKWDAWKQVTDENKSKDVLYQEYVNKLVELLKKDGDVTRLNELKAAA</sequence>
<evidence type="ECO:0000259" key="3">
    <source>
        <dbReference type="PROSITE" id="PS51228"/>
    </source>
</evidence>
<evidence type="ECO:0000256" key="2">
    <source>
        <dbReference type="ARBA" id="ARBA00023121"/>
    </source>
</evidence>
<feature type="domain" description="ACB" evidence="3">
    <location>
        <begin position="13"/>
        <end position="103"/>
    </location>
</feature>
<comment type="similarity">
    <text evidence="1">Belongs to the ACBP family.</text>
</comment>
<dbReference type="SUPFAM" id="SSF47027">
    <property type="entry name" value="Acyl-CoA binding protein"/>
    <property type="match status" value="1"/>
</dbReference>
<dbReference type="Gene3D" id="1.20.80.10">
    <property type="match status" value="1"/>
</dbReference>
<dbReference type="Proteomes" id="UP001218218">
    <property type="component" value="Unassembled WGS sequence"/>
</dbReference>
<dbReference type="PANTHER" id="PTHR23310">
    <property type="entry name" value="ACYL-COA-BINDING PROTEIN, ACBP"/>
    <property type="match status" value="1"/>
</dbReference>
<accession>A0AAD7F249</accession>
<protein>
    <submittedName>
        <fullName evidence="4">Acyl CoA binding protein-domain-containing protein</fullName>
    </submittedName>
</protein>
<dbReference type="GO" id="GO:0006631">
    <property type="term" value="P:fatty acid metabolic process"/>
    <property type="evidence" value="ECO:0007669"/>
    <property type="project" value="TreeGrafter"/>
</dbReference>
<proteinExistence type="inferred from homology"/>
<dbReference type="Pfam" id="PF00887">
    <property type="entry name" value="ACBP"/>
    <property type="match status" value="1"/>
</dbReference>
<reference evidence="4" key="1">
    <citation type="submission" date="2023-03" db="EMBL/GenBank/DDBJ databases">
        <title>Massive genome expansion in bonnet fungi (Mycena s.s.) driven by repeated elements and novel gene families across ecological guilds.</title>
        <authorList>
            <consortium name="Lawrence Berkeley National Laboratory"/>
            <person name="Harder C.B."/>
            <person name="Miyauchi S."/>
            <person name="Viragh M."/>
            <person name="Kuo A."/>
            <person name="Thoen E."/>
            <person name="Andreopoulos B."/>
            <person name="Lu D."/>
            <person name="Skrede I."/>
            <person name="Drula E."/>
            <person name="Henrissat B."/>
            <person name="Morin E."/>
            <person name="Kohler A."/>
            <person name="Barry K."/>
            <person name="LaButti K."/>
            <person name="Morin E."/>
            <person name="Salamov A."/>
            <person name="Lipzen A."/>
            <person name="Mereny Z."/>
            <person name="Hegedus B."/>
            <person name="Baldrian P."/>
            <person name="Stursova M."/>
            <person name="Weitz H."/>
            <person name="Taylor A."/>
            <person name="Grigoriev I.V."/>
            <person name="Nagy L.G."/>
            <person name="Martin F."/>
            <person name="Kauserud H."/>
        </authorList>
    </citation>
    <scope>NUCLEOTIDE SEQUENCE</scope>
    <source>
        <strain evidence="4">CBHHK002</strain>
    </source>
</reference>
<gene>
    <name evidence="4" type="ORF">DFH08DRAFT_839017</name>
</gene>
<dbReference type="InterPro" id="IPR000582">
    <property type="entry name" value="Acyl-CoA-binding_protein"/>
</dbReference>
<evidence type="ECO:0000256" key="1">
    <source>
        <dbReference type="ARBA" id="ARBA00005567"/>
    </source>
</evidence>
<keyword evidence="5" id="KW-1185">Reference proteome</keyword>
<name>A0AAD7F249_9AGAR</name>
<dbReference type="GO" id="GO:0000062">
    <property type="term" value="F:fatty-acyl-CoA binding"/>
    <property type="evidence" value="ECO:0007669"/>
    <property type="project" value="InterPro"/>
</dbReference>
<dbReference type="InterPro" id="IPR014352">
    <property type="entry name" value="FERM/acyl-CoA-bd_prot_sf"/>
</dbReference>
<dbReference type="PROSITE" id="PS51228">
    <property type="entry name" value="ACB_2"/>
    <property type="match status" value="1"/>
</dbReference>
<dbReference type="AlphaFoldDB" id="A0AAD7F249"/>
<evidence type="ECO:0000313" key="4">
    <source>
        <dbReference type="EMBL" id="KAJ7364328.1"/>
    </source>
</evidence>
<dbReference type="InterPro" id="IPR035984">
    <property type="entry name" value="Acyl-CoA-binding_sf"/>
</dbReference>
<dbReference type="EMBL" id="JARIHO010000003">
    <property type="protein sequence ID" value="KAJ7364328.1"/>
    <property type="molecule type" value="Genomic_DNA"/>
</dbReference>
<dbReference type="PRINTS" id="PR00689">
    <property type="entry name" value="ACOABINDINGP"/>
</dbReference>
<comment type="caution">
    <text evidence="4">The sequence shown here is derived from an EMBL/GenBank/DDBJ whole genome shotgun (WGS) entry which is preliminary data.</text>
</comment>
<dbReference type="PANTHER" id="PTHR23310:SF62">
    <property type="entry name" value="ACYL-COA BINDING PROTEIN 1, ISOFORM A"/>
    <property type="match status" value="1"/>
</dbReference>